<keyword evidence="5" id="KW-1185">Reference proteome</keyword>
<dbReference type="Gene3D" id="3.30.750.24">
    <property type="entry name" value="STAS domain"/>
    <property type="match status" value="1"/>
</dbReference>
<evidence type="ECO:0000313" key="5">
    <source>
        <dbReference type="Proteomes" id="UP000568380"/>
    </source>
</evidence>
<dbReference type="CDD" id="cd07043">
    <property type="entry name" value="STAS_anti-anti-sigma_factors"/>
    <property type="match status" value="1"/>
</dbReference>
<evidence type="ECO:0000259" key="3">
    <source>
        <dbReference type="PROSITE" id="PS50801"/>
    </source>
</evidence>
<protein>
    <recommendedName>
        <fullName evidence="2">Anti-sigma factor antagonist</fullName>
    </recommendedName>
</protein>
<organism evidence="4 5">
    <name type="scientific">Nonomuraea endophytica</name>
    <dbReference type="NCBI Taxonomy" id="714136"/>
    <lineage>
        <taxon>Bacteria</taxon>
        <taxon>Bacillati</taxon>
        <taxon>Actinomycetota</taxon>
        <taxon>Actinomycetes</taxon>
        <taxon>Streptosporangiales</taxon>
        <taxon>Streptosporangiaceae</taxon>
        <taxon>Nonomuraea</taxon>
    </lineage>
</organism>
<dbReference type="EMBL" id="JACHIN010000003">
    <property type="protein sequence ID" value="MBB5077228.1"/>
    <property type="molecule type" value="Genomic_DNA"/>
</dbReference>
<accession>A0A7W8EFA4</accession>
<name>A0A7W8EFA4_9ACTN</name>
<dbReference type="AlphaFoldDB" id="A0A7W8EFA4"/>
<feature type="domain" description="STAS" evidence="3">
    <location>
        <begin position="4"/>
        <end position="112"/>
    </location>
</feature>
<dbReference type="InterPro" id="IPR002645">
    <property type="entry name" value="STAS_dom"/>
</dbReference>
<dbReference type="InterPro" id="IPR036513">
    <property type="entry name" value="STAS_dom_sf"/>
</dbReference>
<reference evidence="4 5" key="1">
    <citation type="submission" date="2020-08" db="EMBL/GenBank/DDBJ databases">
        <title>Genomic Encyclopedia of Type Strains, Phase IV (KMG-IV): sequencing the most valuable type-strain genomes for metagenomic binning, comparative biology and taxonomic classification.</title>
        <authorList>
            <person name="Goeker M."/>
        </authorList>
    </citation>
    <scope>NUCLEOTIDE SEQUENCE [LARGE SCALE GENOMIC DNA]</scope>
    <source>
        <strain evidence="4 5">DSM 45385</strain>
    </source>
</reference>
<dbReference type="GO" id="GO:0043856">
    <property type="term" value="F:anti-sigma factor antagonist activity"/>
    <property type="evidence" value="ECO:0007669"/>
    <property type="project" value="InterPro"/>
</dbReference>
<dbReference type="Proteomes" id="UP000568380">
    <property type="component" value="Unassembled WGS sequence"/>
</dbReference>
<evidence type="ECO:0000256" key="2">
    <source>
        <dbReference type="RuleBase" id="RU003749"/>
    </source>
</evidence>
<dbReference type="PROSITE" id="PS50801">
    <property type="entry name" value="STAS"/>
    <property type="match status" value="1"/>
</dbReference>
<gene>
    <name evidence="4" type="ORF">HNR40_002701</name>
</gene>
<evidence type="ECO:0000313" key="4">
    <source>
        <dbReference type="EMBL" id="MBB5077228.1"/>
    </source>
</evidence>
<dbReference type="InterPro" id="IPR003658">
    <property type="entry name" value="Anti-sigma_ant"/>
</dbReference>
<sequence length="119" mass="12587">MSGLDVRCEHTRGAMLIRVVGEVDATNSAGLASAIEDARRPGVPVVLDLAGMTFLDSSGLKVLLSAHLFGEHDGGQVHLVAVQPVPIRVLRITGVLDRLNVHDTLEGAWAAVSPNVHRP</sequence>
<comment type="caution">
    <text evidence="4">The sequence shown here is derived from an EMBL/GenBank/DDBJ whole genome shotgun (WGS) entry which is preliminary data.</text>
</comment>
<evidence type="ECO:0000256" key="1">
    <source>
        <dbReference type="ARBA" id="ARBA00009013"/>
    </source>
</evidence>
<comment type="similarity">
    <text evidence="1 2">Belongs to the anti-sigma-factor antagonist family.</text>
</comment>
<dbReference type="Pfam" id="PF01740">
    <property type="entry name" value="STAS"/>
    <property type="match status" value="1"/>
</dbReference>
<dbReference type="NCBIfam" id="TIGR00377">
    <property type="entry name" value="ant_ant_sig"/>
    <property type="match status" value="1"/>
</dbReference>
<proteinExistence type="inferred from homology"/>
<dbReference type="PANTHER" id="PTHR33495:SF2">
    <property type="entry name" value="ANTI-SIGMA FACTOR ANTAGONIST TM_1081-RELATED"/>
    <property type="match status" value="1"/>
</dbReference>
<dbReference type="PANTHER" id="PTHR33495">
    <property type="entry name" value="ANTI-SIGMA FACTOR ANTAGONIST TM_1081-RELATED-RELATED"/>
    <property type="match status" value="1"/>
</dbReference>
<dbReference type="RefSeq" id="WP_184960896.1">
    <property type="nucleotide sequence ID" value="NZ_JACHIN010000003.1"/>
</dbReference>
<dbReference type="SUPFAM" id="SSF52091">
    <property type="entry name" value="SpoIIaa-like"/>
    <property type="match status" value="1"/>
</dbReference>